<dbReference type="EMBL" id="CP024963">
    <property type="protein sequence ID" value="ATZ16939.1"/>
    <property type="molecule type" value="Genomic_DNA"/>
</dbReference>
<dbReference type="GO" id="GO:0005524">
    <property type="term" value="F:ATP binding"/>
    <property type="evidence" value="ECO:0007669"/>
    <property type="project" value="UniProtKB-KW"/>
</dbReference>
<feature type="transmembrane region" description="Helical" evidence="9">
    <location>
        <begin position="96"/>
        <end position="117"/>
    </location>
</feature>
<dbReference type="Pfam" id="PF00689">
    <property type="entry name" value="Cation_ATPase_C"/>
    <property type="match status" value="1"/>
</dbReference>
<evidence type="ECO:0000256" key="1">
    <source>
        <dbReference type="ARBA" id="ARBA00004141"/>
    </source>
</evidence>
<dbReference type="SUPFAM" id="SSF81660">
    <property type="entry name" value="Metal cation-transporting ATPase, ATP-binding domain N"/>
    <property type="match status" value="1"/>
</dbReference>
<keyword evidence="7 9" id="KW-0472">Membrane</keyword>
<dbReference type="PROSITE" id="PS00154">
    <property type="entry name" value="ATPASE_E1_E2"/>
    <property type="match status" value="1"/>
</dbReference>
<feature type="domain" description="P-type ATPase A" evidence="10">
    <location>
        <begin position="156"/>
        <end position="256"/>
    </location>
</feature>
<gene>
    <name evidence="12" type="primary">mgtA</name>
    <name evidence="12" type="ORF">ELUMI_v1c02140</name>
</gene>
<dbReference type="NCBIfam" id="TIGR01494">
    <property type="entry name" value="ATPase_P-type"/>
    <property type="match status" value="2"/>
</dbReference>
<evidence type="ECO:0000313" key="12">
    <source>
        <dbReference type="EMBL" id="ATZ16939.1"/>
    </source>
</evidence>
<evidence type="ECO:0000256" key="4">
    <source>
        <dbReference type="ARBA" id="ARBA00022840"/>
    </source>
</evidence>
<feature type="transmembrane region" description="Helical" evidence="9">
    <location>
        <begin position="275"/>
        <end position="296"/>
    </location>
</feature>
<protein>
    <submittedName>
        <fullName evidence="12">Mg(2+) transport ATPase, P-type</fullName>
    </submittedName>
</protein>
<keyword evidence="4" id="KW-0067">ATP-binding</keyword>
<evidence type="ECO:0000256" key="7">
    <source>
        <dbReference type="ARBA" id="ARBA00023136"/>
    </source>
</evidence>
<feature type="transmembrane region" description="Helical" evidence="9">
    <location>
        <begin position="792"/>
        <end position="810"/>
    </location>
</feature>
<organism evidence="12 13">
    <name type="scientific">Williamsoniiplasma luminosum</name>
    <dbReference type="NCBI Taxonomy" id="214888"/>
    <lineage>
        <taxon>Bacteria</taxon>
        <taxon>Bacillati</taxon>
        <taxon>Mycoplasmatota</taxon>
        <taxon>Mollicutes</taxon>
        <taxon>Entomoplasmatales</taxon>
        <taxon>Williamsoniiplasma</taxon>
    </lineage>
</organism>
<dbReference type="Proteomes" id="UP000232063">
    <property type="component" value="Chromosome"/>
</dbReference>
<dbReference type="InterPro" id="IPR044492">
    <property type="entry name" value="P_typ_ATPase_HD_dom"/>
</dbReference>
<evidence type="ECO:0000256" key="6">
    <source>
        <dbReference type="ARBA" id="ARBA00022989"/>
    </source>
</evidence>
<dbReference type="InterPro" id="IPR023298">
    <property type="entry name" value="ATPase_P-typ_TM_dom_sf"/>
</dbReference>
<feature type="coiled-coil region" evidence="8">
    <location>
        <begin position="3"/>
        <end position="30"/>
    </location>
</feature>
<feature type="transmembrane region" description="Helical" evidence="9">
    <location>
        <begin position="854"/>
        <end position="872"/>
    </location>
</feature>
<dbReference type="OrthoDB" id="391538at2"/>
<feature type="transmembrane region" description="Helical" evidence="9">
    <location>
        <begin position="711"/>
        <end position="727"/>
    </location>
</feature>
<dbReference type="Gene3D" id="3.40.1110.10">
    <property type="entry name" value="Calcium-transporting ATPase, cytoplasmic domain N"/>
    <property type="match status" value="1"/>
</dbReference>
<accession>A0A2K8NT17</accession>
<dbReference type="InterPro" id="IPR018303">
    <property type="entry name" value="ATPase_P-typ_P_site"/>
</dbReference>
<keyword evidence="3" id="KW-0547">Nucleotide-binding</keyword>
<dbReference type="SFLD" id="SFLDS00003">
    <property type="entry name" value="Haloacid_Dehalogenase"/>
    <property type="match status" value="1"/>
</dbReference>
<feature type="transmembrane region" description="Helical" evidence="9">
    <location>
        <begin position="302"/>
        <end position="325"/>
    </location>
</feature>
<dbReference type="AlphaFoldDB" id="A0A2K8NT17"/>
<dbReference type="GO" id="GO:0016020">
    <property type="term" value="C:membrane"/>
    <property type="evidence" value="ECO:0007669"/>
    <property type="project" value="UniProtKB-SubCell"/>
</dbReference>
<evidence type="ECO:0000313" key="13">
    <source>
        <dbReference type="Proteomes" id="UP000232063"/>
    </source>
</evidence>
<dbReference type="RefSeq" id="WP_025734451.1">
    <property type="nucleotide sequence ID" value="NZ_CP024963.1"/>
</dbReference>
<feature type="domain" description="Cation-transporting P-type ATPase C-terminal" evidence="11">
    <location>
        <begin position="704"/>
        <end position="877"/>
    </location>
</feature>
<dbReference type="SUPFAM" id="SSF81653">
    <property type="entry name" value="Calcium ATPase, transduction domain A"/>
    <property type="match status" value="1"/>
</dbReference>
<evidence type="ECO:0000259" key="11">
    <source>
        <dbReference type="Pfam" id="PF00689"/>
    </source>
</evidence>
<comment type="subcellular location">
    <subcellularLocation>
        <location evidence="1">Membrane</location>
        <topology evidence="1">Multi-pass membrane protein</topology>
    </subcellularLocation>
</comment>
<dbReference type="KEGG" id="elj:ELUMI_v1c02140"/>
<dbReference type="Pfam" id="PF00122">
    <property type="entry name" value="E1-E2_ATPase"/>
    <property type="match status" value="1"/>
</dbReference>
<evidence type="ECO:0000256" key="8">
    <source>
        <dbReference type="SAM" id="Coils"/>
    </source>
</evidence>
<dbReference type="PRINTS" id="PR00120">
    <property type="entry name" value="HATPASE"/>
</dbReference>
<feature type="transmembrane region" description="Helical" evidence="9">
    <location>
        <begin position="822"/>
        <end position="842"/>
    </location>
</feature>
<evidence type="ECO:0000256" key="3">
    <source>
        <dbReference type="ARBA" id="ARBA00022741"/>
    </source>
</evidence>
<dbReference type="InterPro" id="IPR059000">
    <property type="entry name" value="ATPase_P-type_domA"/>
</dbReference>
<dbReference type="Gene3D" id="1.20.1110.10">
    <property type="entry name" value="Calcium-transporting ATPase, transmembrane domain"/>
    <property type="match status" value="1"/>
</dbReference>
<dbReference type="Gene3D" id="3.40.50.1000">
    <property type="entry name" value="HAD superfamily/HAD-like"/>
    <property type="match status" value="1"/>
</dbReference>
<dbReference type="SUPFAM" id="SSF81665">
    <property type="entry name" value="Calcium ATPase, transmembrane domain M"/>
    <property type="match status" value="1"/>
</dbReference>
<feature type="transmembrane region" description="Helical" evidence="9">
    <location>
        <begin position="678"/>
        <end position="699"/>
    </location>
</feature>
<keyword evidence="5" id="KW-1278">Translocase</keyword>
<dbReference type="GO" id="GO:0016887">
    <property type="term" value="F:ATP hydrolysis activity"/>
    <property type="evidence" value="ECO:0007669"/>
    <property type="project" value="InterPro"/>
</dbReference>
<keyword evidence="6 9" id="KW-1133">Transmembrane helix</keyword>
<dbReference type="InterPro" id="IPR023214">
    <property type="entry name" value="HAD_sf"/>
</dbReference>
<keyword evidence="2 9" id="KW-0812">Transmembrane</keyword>
<reference evidence="12 13" key="1">
    <citation type="submission" date="2017-11" db="EMBL/GenBank/DDBJ databases">
        <title>Genome sequence of Entomoplasma luminosum PIMN-1 (ATCC 49195).</title>
        <authorList>
            <person name="Lo W.-S."/>
            <person name="Gasparich G.E."/>
            <person name="Kuo C.-H."/>
        </authorList>
    </citation>
    <scope>NUCLEOTIDE SEQUENCE [LARGE SCALE GENOMIC DNA]</scope>
    <source>
        <strain evidence="12 13">PIMN-1</strain>
    </source>
</reference>
<keyword evidence="13" id="KW-1185">Reference proteome</keyword>
<dbReference type="SFLD" id="SFLDG00002">
    <property type="entry name" value="C1.7:_P-type_atpase_like"/>
    <property type="match status" value="1"/>
</dbReference>
<dbReference type="InterPro" id="IPR006068">
    <property type="entry name" value="ATPase_P-typ_cation-transptr_C"/>
</dbReference>
<dbReference type="Pfam" id="PF00702">
    <property type="entry name" value="Hydrolase"/>
    <property type="match status" value="1"/>
</dbReference>
<dbReference type="SFLD" id="SFLDF00027">
    <property type="entry name" value="p-type_atpase"/>
    <property type="match status" value="1"/>
</dbReference>
<dbReference type="PANTHER" id="PTHR42861">
    <property type="entry name" value="CALCIUM-TRANSPORTING ATPASE"/>
    <property type="match status" value="1"/>
</dbReference>
<evidence type="ECO:0000256" key="9">
    <source>
        <dbReference type="SAM" id="Phobius"/>
    </source>
</evidence>
<dbReference type="Gene3D" id="2.70.150.10">
    <property type="entry name" value="Calcium-transporting ATPase, cytoplasmic transduction domain A"/>
    <property type="match status" value="1"/>
</dbReference>
<dbReference type="InterPro" id="IPR008250">
    <property type="entry name" value="ATPase_P-typ_transduc_dom_A_sf"/>
</dbReference>
<proteinExistence type="predicted"/>
<dbReference type="InterPro" id="IPR036412">
    <property type="entry name" value="HAD-like_sf"/>
</dbReference>
<evidence type="ECO:0000259" key="10">
    <source>
        <dbReference type="Pfam" id="PF00122"/>
    </source>
</evidence>
<feature type="transmembrane region" description="Helical" evidence="9">
    <location>
        <begin position="747"/>
        <end position="772"/>
    </location>
</feature>
<keyword evidence="8" id="KW-0175">Coiled coil</keyword>
<dbReference type="InterPro" id="IPR023299">
    <property type="entry name" value="ATPase_P-typ_cyto_dom_N"/>
</dbReference>
<sequence>MKKKTAELRYQEEQKVLDLANSKLLNFEENLKVEIGVSSASRQQRQEVQGKNELIHKKFNHFKKLLSVLIEPFNLLLLAIAIAEILIYALKTHQTIDLVSAFVILFMIVLAGGVDYFQEYKAYKSNKELHHMIENAFMVHDGKMDINNIDIKKVKNNLQKLDQSELVVGDVIFLQAGDVVPADIRIIYSQNVMLDESSLTGESEAVAKFSENKTGKKMIEMQNIAFSQTTVTEGSLLGVVINVGIQNYAASISTMAEEQETVSEYEKGLAKVVKLLVISILAMIPVILLTTGFRLGGQENSWIQALIFALTIAVSLIPEALPAIISSNLQLGSKKMAKDKVVIKDLSVVQNMGSVNVLAMDKTGTLTNEEVTLNKWINYDGIQSNELGQLIYLNASNQQNLTNKIEQGILKVLNETCLNNKTYNLLADKPFDHESRIASVLVQNDQELLQITKGSVDEMLRHIDFIRINDEVKKITQKNIDQILKEVKEYSEQGFRTLIIGSNNKSKKIVDQNLIYEGMMLFEETIKPNAKEAIKLIHDYNIDLKILTGDAKEVALKIAKTLEIQNPIALNSDEFFKMNDDEMGEALKTVNIIAKLSPIEKAKVIEILQTKDNASVAYLGDGVNDMVSLKKADVGISVNNGTSLAKSASSVILLEKDLAVLEKSFVKGREIFTNAIKYINITIAANFGLLLTLIISSIWFSKFTAMQPVQLLLQNLLYDFANLIFVFDKVDKFSIEHPKKWSANRIIVFAFWNGIVATIISVINFLIIGYGMGLFNEISNGVDGAIQRFQTTFFLESMITHMMLILVYRTEKISLIQSRPSWQLVLGMVFFIGLSFLITYIHPIAHVVNFEQPNNYWLLVLLGLIAMTWVLGECSKFGYKKLFKQWY</sequence>
<feature type="transmembrane region" description="Helical" evidence="9">
    <location>
        <begin position="65"/>
        <end position="90"/>
    </location>
</feature>
<dbReference type="SUPFAM" id="SSF56784">
    <property type="entry name" value="HAD-like"/>
    <property type="match status" value="1"/>
</dbReference>
<dbReference type="PRINTS" id="PR00119">
    <property type="entry name" value="CATATPASE"/>
</dbReference>
<evidence type="ECO:0000256" key="2">
    <source>
        <dbReference type="ARBA" id="ARBA00022692"/>
    </source>
</evidence>
<dbReference type="InterPro" id="IPR001757">
    <property type="entry name" value="P_typ_ATPase"/>
</dbReference>
<evidence type="ECO:0000256" key="5">
    <source>
        <dbReference type="ARBA" id="ARBA00022967"/>
    </source>
</evidence>
<name>A0A2K8NT17_9MOLU</name>